<dbReference type="SMART" id="SM00347">
    <property type="entry name" value="HTH_MARR"/>
    <property type="match status" value="1"/>
</dbReference>
<sequence length="147" mass="16837">MMKQTVRELLLREERARKQILSPFLSSLGLTPGQGQAGILFHLLQKDHITQRELADICKLNAATMSRNLDKLESMGFLNRETNPDCRRSFLICLTEKGRAEASKIDTVFNQFDTIICSDISEDDMETFCRILLKICGNLEAHKNEQY</sequence>
<evidence type="ECO:0000256" key="3">
    <source>
        <dbReference type="ARBA" id="ARBA00023163"/>
    </source>
</evidence>
<dbReference type="InterPro" id="IPR000835">
    <property type="entry name" value="HTH_MarR-typ"/>
</dbReference>
<dbReference type="Proteomes" id="UP000184038">
    <property type="component" value="Unassembled WGS sequence"/>
</dbReference>
<protein>
    <submittedName>
        <fullName evidence="5">DNA-binding transcriptional regulator, MarR family</fullName>
    </submittedName>
</protein>
<name>A0A1M7JJ15_9FIRM</name>
<dbReference type="PRINTS" id="PR00598">
    <property type="entry name" value="HTHMARR"/>
</dbReference>
<dbReference type="PROSITE" id="PS50995">
    <property type="entry name" value="HTH_MARR_2"/>
    <property type="match status" value="1"/>
</dbReference>
<evidence type="ECO:0000256" key="1">
    <source>
        <dbReference type="ARBA" id="ARBA00023015"/>
    </source>
</evidence>
<keyword evidence="6" id="KW-1185">Reference proteome</keyword>
<dbReference type="InterPro" id="IPR036390">
    <property type="entry name" value="WH_DNA-bd_sf"/>
</dbReference>
<proteinExistence type="predicted"/>
<organism evidence="5 6">
    <name type="scientific">Anaerosporobacter mobilis DSM 15930</name>
    <dbReference type="NCBI Taxonomy" id="1120996"/>
    <lineage>
        <taxon>Bacteria</taxon>
        <taxon>Bacillati</taxon>
        <taxon>Bacillota</taxon>
        <taxon>Clostridia</taxon>
        <taxon>Lachnospirales</taxon>
        <taxon>Lachnospiraceae</taxon>
        <taxon>Anaerosporobacter</taxon>
    </lineage>
</organism>
<accession>A0A1M7JJ15</accession>
<dbReference type="InterPro" id="IPR036388">
    <property type="entry name" value="WH-like_DNA-bd_sf"/>
</dbReference>
<dbReference type="PANTHER" id="PTHR42756">
    <property type="entry name" value="TRANSCRIPTIONAL REGULATOR, MARR"/>
    <property type="match status" value="1"/>
</dbReference>
<reference evidence="5 6" key="1">
    <citation type="submission" date="2016-11" db="EMBL/GenBank/DDBJ databases">
        <authorList>
            <person name="Jaros S."/>
            <person name="Januszkiewicz K."/>
            <person name="Wedrychowicz H."/>
        </authorList>
    </citation>
    <scope>NUCLEOTIDE SEQUENCE [LARGE SCALE GENOMIC DNA]</scope>
    <source>
        <strain evidence="5 6">DSM 15930</strain>
    </source>
</reference>
<keyword evidence="1" id="KW-0805">Transcription regulation</keyword>
<dbReference type="OrthoDB" id="1858911at2"/>
<evidence type="ECO:0000256" key="2">
    <source>
        <dbReference type="ARBA" id="ARBA00023125"/>
    </source>
</evidence>
<evidence type="ECO:0000313" key="5">
    <source>
        <dbReference type="EMBL" id="SHM52773.1"/>
    </source>
</evidence>
<evidence type="ECO:0000313" key="6">
    <source>
        <dbReference type="Proteomes" id="UP000184038"/>
    </source>
</evidence>
<dbReference type="PANTHER" id="PTHR42756:SF1">
    <property type="entry name" value="TRANSCRIPTIONAL REPRESSOR OF EMRAB OPERON"/>
    <property type="match status" value="1"/>
</dbReference>
<feature type="domain" description="HTH marR-type" evidence="4">
    <location>
        <begin position="1"/>
        <end position="137"/>
    </location>
</feature>
<dbReference type="Pfam" id="PF12802">
    <property type="entry name" value="MarR_2"/>
    <property type="match status" value="1"/>
</dbReference>
<dbReference type="GO" id="GO:0003700">
    <property type="term" value="F:DNA-binding transcription factor activity"/>
    <property type="evidence" value="ECO:0007669"/>
    <property type="project" value="InterPro"/>
</dbReference>
<evidence type="ECO:0000259" key="4">
    <source>
        <dbReference type="PROSITE" id="PS50995"/>
    </source>
</evidence>
<dbReference type="EMBL" id="FRCP01000011">
    <property type="protein sequence ID" value="SHM52773.1"/>
    <property type="molecule type" value="Genomic_DNA"/>
</dbReference>
<keyword evidence="3" id="KW-0804">Transcription</keyword>
<dbReference type="Gene3D" id="1.10.10.10">
    <property type="entry name" value="Winged helix-like DNA-binding domain superfamily/Winged helix DNA-binding domain"/>
    <property type="match status" value="1"/>
</dbReference>
<keyword evidence="2 5" id="KW-0238">DNA-binding</keyword>
<dbReference type="AlphaFoldDB" id="A0A1M7JJ15"/>
<dbReference type="STRING" id="1120996.SAMN02746066_02302"/>
<gene>
    <name evidence="5" type="ORF">SAMN02746066_02302</name>
</gene>
<dbReference type="RefSeq" id="WP_073287759.1">
    <property type="nucleotide sequence ID" value="NZ_FRCP01000011.1"/>
</dbReference>
<dbReference type="SUPFAM" id="SSF46785">
    <property type="entry name" value="Winged helix' DNA-binding domain"/>
    <property type="match status" value="1"/>
</dbReference>
<dbReference type="GO" id="GO:0003677">
    <property type="term" value="F:DNA binding"/>
    <property type="evidence" value="ECO:0007669"/>
    <property type="project" value="UniProtKB-KW"/>
</dbReference>